<reference evidence="2" key="1">
    <citation type="submission" date="2018-05" db="EMBL/GenBank/DDBJ databases">
        <authorList>
            <person name="Lanie J.A."/>
            <person name="Ng W.-L."/>
            <person name="Kazmierczak K.M."/>
            <person name="Andrzejewski T.M."/>
            <person name="Davidsen T.M."/>
            <person name="Wayne K.J."/>
            <person name="Tettelin H."/>
            <person name="Glass J.I."/>
            <person name="Rusch D."/>
            <person name="Podicherti R."/>
            <person name="Tsui H.-C.T."/>
            <person name="Winkler M.E."/>
        </authorList>
    </citation>
    <scope>NUCLEOTIDE SEQUENCE</scope>
</reference>
<protein>
    <submittedName>
        <fullName evidence="2">Uncharacterized protein</fullName>
    </submittedName>
</protein>
<organism evidence="2">
    <name type="scientific">marine metagenome</name>
    <dbReference type="NCBI Taxonomy" id="408172"/>
    <lineage>
        <taxon>unclassified sequences</taxon>
        <taxon>metagenomes</taxon>
        <taxon>ecological metagenomes</taxon>
    </lineage>
</organism>
<name>A0A382UPM6_9ZZZZ</name>
<evidence type="ECO:0000256" key="1">
    <source>
        <dbReference type="SAM" id="MobiDB-lite"/>
    </source>
</evidence>
<feature type="region of interest" description="Disordered" evidence="1">
    <location>
        <begin position="101"/>
        <end position="123"/>
    </location>
</feature>
<proteinExistence type="predicted"/>
<sequence>MSSLYEFSRHIGKLKGEKKYSEALSFFKENKASFTEAEISNNQYLIADILSCLRYEKFFAAGFLFLNTYGIEINEGTSERILTAYGWLLWSKYKVENAASNDNLENEGNPFEEEESTESDKNFNSTKPALLSKIQDLIPLLYNLNTEFVKTLTSQLFSIVLKSEKQKPNTNWELINNFCDEFDPNNLSVECRTTKVERKGKMRDMELASDREFWFAYKTKALFKLEDWAQCFELSKKALASFKVFHYSNDIWFARRIALCKKNLGNPS</sequence>
<gene>
    <name evidence="2" type="ORF">METZ01_LOCUS388996</name>
</gene>
<feature type="non-terminal residue" evidence="2">
    <location>
        <position position="268"/>
    </location>
</feature>
<accession>A0A382UPM6</accession>
<dbReference type="EMBL" id="UINC01145797">
    <property type="protein sequence ID" value="SVD36142.1"/>
    <property type="molecule type" value="Genomic_DNA"/>
</dbReference>
<evidence type="ECO:0000313" key="2">
    <source>
        <dbReference type="EMBL" id="SVD36142.1"/>
    </source>
</evidence>
<dbReference type="AlphaFoldDB" id="A0A382UPM6"/>